<keyword evidence="2" id="KW-1185">Reference proteome</keyword>
<dbReference type="Proteomes" id="UP001283361">
    <property type="component" value="Unassembled WGS sequence"/>
</dbReference>
<dbReference type="AlphaFoldDB" id="A0AAE1DR79"/>
<gene>
    <name evidence="1" type="ORF">RRG08_012980</name>
</gene>
<reference evidence="1" key="1">
    <citation type="journal article" date="2023" name="G3 (Bethesda)">
        <title>A reference genome for the long-term kleptoplast-retaining sea slug Elysia crispata morphotype clarki.</title>
        <authorList>
            <person name="Eastman K.E."/>
            <person name="Pendleton A.L."/>
            <person name="Shaikh M.A."/>
            <person name="Suttiyut T."/>
            <person name="Ogas R."/>
            <person name="Tomko P."/>
            <person name="Gavelis G."/>
            <person name="Widhalm J.R."/>
            <person name="Wisecaver J.H."/>
        </authorList>
    </citation>
    <scope>NUCLEOTIDE SEQUENCE</scope>
    <source>
        <strain evidence="1">ECLA1</strain>
    </source>
</reference>
<organism evidence="1 2">
    <name type="scientific">Elysia crispata</name>
    <name type="common">lettuce slug</name>
    <dbReference type="NCBI Taxonomy" id="231223"/>
    <lineage>
        <taxon>Eukaryota</taxon>
        <taxon>Metazoa</taxon>
        <taxon>Spiralia</taxon>
        <taxon>Lophotrochozoa</taxon>
        <taxon>Mollusca</taxon>
        <taxon>Gastropoda</taxon>
        <taxon>Heterobranchia</taxon>
        <taxon>Euthyneura</taxon>
        <taxon>Panpulmonata</taxon>
        <taxon>Sacoglossa</taxon>
        <taxon>Placobranchoidea</taxon>
        <taxon>Plakobranchidae</taxon>
        <taxon>Elysia</taxon>
    </lineage>
</organism>
<protein>
    <submittedName>
        <fullName evidence="1">Uncharacterized protein</fullName>
    </submittedName>
</protein>
<comment type="caution">
    <text evidence="1">The sequence shown here is derived from an EMBL/GenBank/DDBJ whole genome shotgun (WGS) entry which is preliminary data.</text>
</comment>
<dbReference type="EMBL" id="JAWDGP010002895">
    <property type="protein sequence ID" value="KAK3778708.1"/>
    <property type="molecule type" value="Genomic_DNA"/>
</dbReference>
<sequence length="159" mass="18114">MVILPTSTPTVLTIQALRMLLKEFTIFIVLAITLPSQLVNGRLKAQWCFRYREVFMELGCNGQRKGENFFCTLLEVMFRQDNIGDPPCLFYPCTGWGQSYPRDCLPRSDCSADHIQALGICTRQDNVCCRSGKSGKLSKRSVERKQMKLNQQDDLVKLA</sequence>
<proteinExistence type="predicted"/>
<evidence type="ECO:0000313" key="2">
    <source>
        <dbReference type="Proteomes" id="UP001283361"/>
    </source>
</evidence>
<accession>A0AAE1DR79</accession>
<evidence type="ECO:0000313" key="1">
    <source>
        <dbReference type="EMBL" id="KAK3778708.1"/>
    </source>
</evidence>
<name>A0AAE1DR79_9GAST</name>